<dbReference type="EMBL" id="AEON01000001">
    <property type="protein sequence ID" value="EFT83063.1"/>
    <property type="molecule type" value="Genomic_DNA"/>
</dbReference>
<accession>E6JYQ2</accession>
<dbReference type="InterPro" id="IPR010273">
    <property type="entry name" value="DUF881"/>
</dbReference>
<dbReference type="PATRIC" id="fig|864564.6.peg.1650"/>
<evidence type="ECO:0000256" key="1">
    <source>
        <dbReference type="ARBA" id="ARBA00009108"/>
    </source>
</evidence>
<dbReference type="Gene3D" id="3.30.70.1880">
    <property type="entry name" value="Protein of unknown function DUF881"/>
    <property type="match status" value="1"/>
</dbReference>
<dbReference type="AlphaFoldDB" id="E6JYQ2"/>
<protein>
    <recommendedName>
        <fullName evidence="4">DUF881 domain-containing protein</fullName>
    </recommendedName>
</protein>
<evidence type="ECO:0008006" key="4">
    <source>
        <dbReference type="Google" id="ProtNLM"/>
    </source>
</evidence>
<dbReference type="eggNOG" id="COG3879">
    <property type="taxonomic scope" value="Bacteria"/>
</dbReference>
<proteinExistence type="inferred from homology"/>
<gene>
    <name evidence="2" type="ORF">HMPREF0620_0068</name>
</gene>
<organism evidence="2 3">
    <name type="scientific">Parascardovia denticolens DSM 10105 = JCM 12538</name>
    <dbReference type="NCBI Taxonomy" id="864564"/>
    <lineage>
        <taxon>Bacteria</taxon>
        <taxon>Bacillati</taxon>
        <taxon>Actinomycetota</taxon>
        <taxon>Actinomycetes</taxon>
        <taxon>Bifidobacteriales</taxon>
        <taxon>Bifidobacteriaceae</taxon>
        <taxon>Parascardovia</taxon>
    </lineage>
</organism>
<dbReference type="Proteomes" id="UP000004946">
    <property type="component" value="Chromosome"/>
</dbReference>
<dbReference type="HOGENOM" id="CLU_040273_2_1_11"/>
<evidence type="ECO:0000313" key="3">
    <source>
        <dbReference type="Proteomes" id="UP000004946"/>
    </source>
</evidence>
<dbReference type="PANTHER" id="PTHR37313">
    <property type="entry name" value="UPF0749 PROTEIN RV1825"/>
    <property type="match status" value="1"/>
</dbReference>
<dbReference type="GO" id="GO:0005886">
    <property type="term" value="C:plasma membrane"/>
    <property type="evidence" value="ECO:0007669"/>
    <property type="project" value="TreeGrafter"/>
</dbReference>
<name>E6JYQ2_PARDN</name>
<evidence type="ECO:0000313" key="2">
    <source>
        <dbReference type="EMBL" id="EFT83063.1"/>
    </source>
</evidence>
<dbReference type="KEGG" id="pdo:PSDT_1506"/>
<dbReference type="Pfam" id="PF05949">
    <property type="entry name" value="DUF881"/>
    <property type="match status" value="1"/>
</dbReference>
<comment type="caution">
    <text evidence="2">The sequence shown here is derived from an EMBL/GenBank/DDBJ whole genome shotgun (WGS) entry which is preliminary data.</text>
</comment>
<sequence>MTLVTIVIFSLVGWLFFINVDSNSSYDPSTNTEGLLAKRGQTVNALTNDVKSLTNQIDVLKKNLASDVNASSEANANSNSTQTVLPALQGPGVTVTLNDSPLWSQHVRGNAGTTDNANDYVVHQQDIEAVVNALWAGGAEAMTIQGQRVNASTSVRCVGNVLLIEGKQFAPPYTISAIGDPDQLMVSLNSSPAIRTYLEYVEADGLGYSAKKVKSLRFAKTSMTTQTLKYASTVGNKGE</sequence>
<reference evidence="2 3" key="1">
    <citation type="submission" date="2010-12" db="EMBL/GenBank/DDBJ databases">
        <authorList>
            <person name="Muzny D."/>
            <person name="Qin X."/>
            <person name="Buhay C."/>
            <person name="Dugan-Rocha S."/>
            <person name="Ding Y."/>
            <person name="Chen G."/>
            <person name="Hawes A."/>
            <person name="Holder M."/>
            <person name="Jhangiani S."/>
            <person name="Johnson A."/>
            <person name="Khan Z."/>
            <person name="Li Z."/>
            <person name="Liu W."/>
            <person name="Liu X."/>
            <person name="Perez L."/>
            <person name="Shen H."/>
            <person name="Wang Q."/>
            <person name="Watt J."/>
            <person name="Xi L."/>
            <person name="Xin Y."/>
            <person name="Zhou J."/>
            <person name="Deng J."/>
            <person name="Jiang H."/>
            <person name="Liu Y."/>
            <person name="Qu J."/>
            <person name="Song X.-Z."/>
            <person name="Zhang L."/>
            <person name="Villasana D."/>
            <person name="Johnson A."/>
            <person name="Liu J."/>
            <person name="Liyanage D."/>
            <person name="Lorensuhewa L."/>
            <person name="Robinson T."/>
            <person name="Song A."/>
            <person name="Song B.-B."/>
            <person name="Dinh H."/>
            <person name="Thornton R."/>
            <person name="Coyle M."/>
            <person name="Francisco L."/>
            <person name="Jackson L."/>
            <person name="Javaid M."/>
            <person name="Korchina V."/>
            <person name="Kovar C."/>
            <person name="Mata R."/>
            <person name="Mathew T."/>
            <person name="Ngo R."/>
            <person name="Nguyen L."/>
            <person name="Nguyen N."/>
            <person name="Okwuonu G."/>
            <person name="Ongeri F."/>
            <person name="Pham C."/>
            <person name="Simmons D."/>
            <person name="Wilczek-Boney K."/>
            <person name="Hale W."/>
            <person name="Jakkamsetti A."/>
            <person name="Pham P."/>
            <person name="Ruth R."/>
            <person name="San Lucas F."/>
            <person name="Warren J."/>
            <person name="Zhang J."/>
            <person name="Zhao Z."/>
            <person name="Zhou C."/>
            <person name="Zhu D."/>
            <person name="Lee S."/>
            <person name="Bess C."/>
            <person name="Blankenburg K."/>
            <person name="Forbes L."/>
            <person name="Fu Q."/>
            <person name="Gubbala S."/>
            <person name="Hirani K."/>
            <person name="Jayaseelan J.C."/>
            <person name="Lara F."/>
            <person name="Munidasa M."/>
            <person name="Palculict T."/>
            <person name="Patil S."/>
            <person name="Pu L.-L."/>
            <person name="Saada N."/>
            <person name="Tang L."/>
            <person name="Weissenberger G."/>
            <person name="Zhu Y."/>
            <person name="Hemphill L."/>
            <person name="Shang Y."/>
            <person name="Youmans B."/>
            <person name="Ayvaz T."/>
            <person name="Ross M."/>
            <person name="Santibanez J."/>
            <person name="Aqrawi P."/>
            <person name="Gross S."/>
            <person name="Joshi V."/>
            <person name="Fowler G."/>
            <person name="Nazareth L."/>
            <person name="Reid J."/>
            <person name="Worley K."/>
            <person name="Petrosino J."/>
            <person name="Highlander S."/>
            <person name="Gibbs R."/>
        </authorList>
    </citation>
    <scope>NUCLEOTIDE SEQUENCE [LARGE SCALE GENOMIC DNA]</scope>
    <source>
        <strain evidence="2 3">DSM 10105</strain>
    </source>
</reference>
<comment type="similarity">
    <text evidence="1">Belongs to the UPF0749 family.</text>
</comment>
<dbReference type="PANTHER" id="PTHR37313:SF4">
    <property type="entry name" value="CONSERVED MEMBRANE PROTEIN-RELATED"/>
    <property type="match status" value="1"/>
</dbReference>
<keyword evidence="3" id="KW-1185">Reference proteome</keyword>